<evidence type="ECO:0000259" key="5">
    <source>
        <dbReference type="Pfam" id="PF08241"/>
    </source>
</evidence>
<sequence>MIAAAAPLQALPGKSILDAAAAVAMLAPAGAAVPAWVASSDFDDTHSSSEPPSPVCSGTNSSPPSCEVPCMPAAAAVAAAVAAATAPAVPPASAATAAKPAGYSAASYWDNRYASDRRGIHFDWFLSYKALSPLLRHALPPGHLPVMHVGCGNSDLSTGLCEDGTPVVNTDISPVVIEQMRQDAAALPPGALRAEVSWEVADCRSMPQYGDGSFSGVLDKGTLDAVLCSGSGLVDARAYVSEAYRLLAPGGAFLLISLGAPDSRLSVLRAQPRRRRPSSADAAVPAWPGSAPASLSARLAFRFAAAADAAADAADAAAAAAGGAGRQEIRWARVSVYLLPKPSAYLANEASLIGRSIAPGASPRAQVEKDEPALWLGPYEVGAELEAALAAVDARDYFFAYACVRAAAAHTRRPSGPARDGAAPAAAAGPAAAAASRLGGPQASFSGDAPLAQPPPDVLRIG</sequence>
<dbReference type="InterPro" id="IPR029063">
    <property type="entry name" value="SAM-dependent_MTases_sf"/>
</dbReference>
<evidence type="ECO:0000256" key="1">
    <source>
        <dbReference type="ARBA" id="ARBA00008361"/>
    </source>
</evidence>
<feature type="region of interest" description="Disordered" evidence="4">
    <location>
        <begin position="41"/>
        <end position="61"/>
    </location>
</feature>
<evidence type="ECO:0000313" key="6">
    <source>
        <dbReference type="EMBL" id="GBF90084.1"/>
    </source>
</evidence>
<dbReference type="EMBL" id="BDRX01000014">
    <property type="protein sequence ID" value="GBF90084.1"/>
    <property type="molecule type" value="Genomic_DNA"/>
</dbReference>
<comment type="similarity">
    <text evidence="1">Belongs to the methyltransferase superfamily.</text>
</comment>
<reference evidence="6 7" key="1">
    <citation type="journal article" date="2018" name="Sci. Rep.">
        <title>Raphidocelis subcapitata (=Pseudokirchneriella subcapitata) provides an insight into genome evolution and environmental adaptations in the Sphaeropleales.</title>
        <authorList>
            <person name="Suzuki S."/>
            <person name="Yamaguchi H."/>
            <person name="Nakajima N."/>
            <person name="Kawachi M."/>
        </authorList>
    </citation>
    <scope>NUCLEOTIDE SEQUENCE [LARGE SCALE GENOMIC DNA]</scope>
    <source>
        <strain evidence="6 7">NIES-35</strain>
    </source>
</reference>
<dbReference type="InParanoid" id="A0A2V0NR17"/>
<keyword evidence="2" id="KW-0489">Methyltransferase</keyword>
<evidence type="ECO:0000313" key="7">
    <source>
        <dbReference type="Proteomes" id="UP000247498"/>
    </source>
</evidence>
<dbReference type="Pfam" id="PF08241">
    <property type="entry name" value="Methyltransf_11"/>
    <property type="match status" value="1"/>
</dbReference>
<name>A0A2V0NR17_9CHLO</name>
<dbReference type="SUPFAM" id="SSF53335">
    <property type="entry name" value="S-adenosyl-L-methionine-dependent methyltransferases"/>
    <property type="match status" value="1"/>
</dbReference>
<dbReference type="Gene3D" id="3.40.50.150">
    <property type="entry name" value="Vaccinia Virus protein VP39"/>
    <property type="match status" value="1"/>
</dbReference>
<feature type="compositionally biased region" description="Low complexity" evidence="4">
    <location>
        <begin position="433"/>
        <end position="443"/>
    </location>
</feature>
<keyword evidence="3" id="KW-0808">Transferase</keyword>
<proteinExistence type="inferred from homology"/>
<gene>
    <name evidence="6" type="ORF">Rsub_02792</name>
</gene>
<evidence type="ECO:0000256" key="2">
    <source>
        <dbReference type="ARBA" id="ARBA00022603"/>
    </source>
</evidence>
<dbReference type="GO" id="GO:0032259">
    <property type="term" value="P:methylation"/>
    <property type="evidence" value="ECO:0007669"/>
    <property type="project" value="UniProtKB-KW"/>
</dbReference>
<dbReference type="CDD" id="cd02440">
    <property type="entry name" value="AdoMet_MTases"/>
    <property type="match status" value="1"/>
</dbReference>
<dbReference type="GO" id="GO:0008757">
    <property type="term" value="F:S-adenosylmethionine-dependent methyltransferase activity"/>
    <property type="evidence" value="ECO:0007669"/>
    <property type="project" value="InterPro"/>
</dbReference>
<accession>A0A2V0NR17</accession>
<dbReference type="OrthoDB" id="411785at2759"/>
<dbReference type="AlphaFoldDB" id="A0A2V0NR17"/>
<protein>
    <recommendedName>
        <fullName evidence="5">Methyltransferase type 11 domain-containing protein</fullName>
    </recommendedName>
</protein>
<feature type="compositionally biased region" description="Pro residues" evidence="4">
    <location>
        <begin position="452"/>
        <end position="462"/>
    </location>
</feature>
<dbReference type="InterPro" id="IPR013216">
    <property type="entry name" value="Methyltransf_11"/>
</dbReference>
<dbReference type="Proteomes" id="UP000247498">
    <property type="component" value="Unassembled WGS sequence"/>
</dbReference>
<evidence type="ECO:0000256" key="4">
    <source>
        <dbReference type="SAM" id="MobiDB-lite"/>
    </source>
</evidence>
<dbReference type="PANTHER" id="PTHR12176">
    <property type="entry name" value="SAM-DEPENDENT METHYLTRANSFERASE SUPERFAMILY PROTEIN"/>
    <property type="match status" value="1"/>
</dbReference>
<feature type="region of interest" description="Disordered" evidence="4">
    <location>
        <begin position="433"/>
        <end position="462"/>
    </location>
</feature>
<evidence type="ECO:0000256" key="3">
    <source>
        <dbReference type="ARBA" id="ARBA00022679"/>
    </source>
</evidence>
<feature type="domain" description="Methyltransferase type 11" evidence="5">
    <location>
        <begin position="148"/>
        <end position="254"/>
    </location>
</feature>
<organism evidence="6 7">
    <name type="scientific">Raphidocelis subcapitata</name>
    <dbReference type="NCBI Taxonomy" id="307507"/>
    <lineage>
        <taxon>Eukaryota</taxon>
        <taxon>Viridiplantae</taxon>
        <taxon>Chlorophyta</taxon>
        <taxon>core chlorophytes</taxon>
        <taxon>Chlorophyceae</taxon>
        <taxon>CS clade</taxon>
        <taxon>Sphaeropleales</taxon>
        <taxon>Selenastraceae</taxon>
        <taxon>Raphidocelis</taxon>
    </lineage>
</organism>
<keyword evidence="7" id="KW-1185">Reference proteome</keyword>
<dbReference type="InterPro" id="IPR051419">
    <property type="entry name" value="Lys/N-term_MeTrsfase_sf"/>
</dbReference>
<comment type="caution">
    <text evidence="6">The sequence shown here is derived from an EMBL/GenBank/DDBJ whole genome shotgun (WGS) entry which is preliminary data.</text>
</comment>
<dbReference type="PANTHER" id="PTHR12176:SF79">
    <property type="entry name" value="METHYLTRANSFERASE TYPE 11 DOMAIN-CONTAINING PROTEIN"/>
    <property type="match status" value="1"/>
</dbReference>